<evidence type="ECO:0000259" key="7">
    <source>
        <dbReference type="Pfam" id="PF02770"/>
    </source>
</evidence>
<dbReference type="GO" id="GO:0050660">
    <property type="term" value="F:flavin adenine dinucleotide binding"/>
    <property type="evidence" value="ECO:0007669"/>
    <property type="project" value="InterPro"/>
</dbReference>
<dbReference type="Pfam" id="PF02770">
    <property type="entry name" value="Acyl-CoA_dh_M"/>
    <property type="match status" value="1"/>
</dbReference>
<evidence type="ECO:0000256" key="3">
    <source>
        <dbReference type="ARBA" id="ARBA00022630"/>
    </source>
</evidence>
<accession>A0A2S5SZH3</accession>
<keyword evidence="4" id="KW-0274">FAD</keyword>
<evidence type="ECO:0000259" key="8">
    <source>
        <dbReference type="Pfam" id="PF02771"/>
    </source>
</evidence>
<comment type="similarity">
    <text evidence="2">Belongs to the acyl-CoA dehydrogenase family.</text>
</comment>
<dbReference type="InterPro" id="IPR013786">
    <property type="entry name" value="AcylCoA_DH/ox_N"/>
</dbReference>
<dbReference type="InterPro" id="IPR046373">
    <property type="entry name" value="Acyl-CoA_Oxase/DH_mid-dom_sf"/>
</dbReference>
<evidence type="ECO:0000313" key="10">
    <source>
        <dbReference type="Proteomes" id="UP000238605"/>
    </source>
</evidence>
<keyword evidence="5" id="KW-0560">Oxidoreductase</keyword>
<dbReference type="SUPFAM" id="SSF47203">
    <property type="entry name" value="Acyl-CoA dehydrogenase C-terminal domain-like"/>
    <property type="match status" value="1"/>
</dbReference>
<dbReference type="Pfam" id="PF00441">
    <property type="entry name" value="Acyl-CoA_dh_1"/>
    <property type="match status" value="1"/>
</dbReference>
<keyword evidence="3" id="KW-0285">Flavoprotein</keyword>
<dbReference type="AlphaFoldDB" id="A0A2S5SZH3"/>
<sequence length="380" mass="41023">MDFDFSDDQEQLRDAVKKWVSKAYDFERRRNIVKSGGFSRDAWGEMAELGLMGLAVPEAHGGMGFGPVEAMVVMEELGRGIVLEPYAAVSLVATSGLAAYGSAEVQSAWLPRIAEGSALVVLAHQEREARHVLRHVKTRATESKGQWRVNGAKSVVPVGDQADAFLVPARVSGADDEAQGIALFLVERGAAGVATRGYALQDGSRAAEVSFSDSPATLLAGPADGLKALEAMVDVAIAAQCAQAVGAMDQLFAITVDYLNTRKQFGVPIGTFQALRHRVADMKMQLELARSMSYYATLKLGEPHELRRRAISQAKVQLGQSMRYVGQQSIQLHGGIGVTDEYIAGHYFKHLTCLELSFGDTLHHLGEVSERMQDTAGVFA</sequence>
<feature type="domain" description="Acyl-CoA dehydrogenase/oxidase N-terminal" evidence="8">
    <location>
        <begin position="6"/>
        <end position="116"/>
    </location>
</feature>
<evidence type="ECO:0000313" key="9">
    <source>
        <dbReference type="EMBL" id="PPE68092.1"/>
    </source>
</evidence>
<dbReference type="Gene3D" id="1.20.140.10">
    <property type="entry name" value="Butyryl-CoA Dehydrogenase, subunit A, domain 3"/>
    <property type="match status" value="1"/>
</dbReference>
<dbReference type="OrthoDB" id="9770681at2"/>
<dbReference type="InterPro" id="IPR009100">
    <property type="entry name" value="AcylCoA_DH/oxidase_NM_dom_sf"/>
</dbReference>
<dbReference type="Gene3D" id="2.40.110.10">
    <property type="entry name" value="Butyryl-CoA Dehydrogenase, subunit A, domain 2"/>
    <property type="match status" value="1"/>
</dbReference>
<keyword evidence="10" id="KW-1185">Reference proteome</keyword>
<evidence type="ECO:0000259" key="6">
    <source>
        <dbReference type="Pfam" id="PF00441"/>
    </source>
</evidence>
<dbReference type="Gene3D" id="1.10.540.10">
    <property type="entry name" value="Acyl-CoA dehydrogenase/oxidase, N-terminal domain"/>
    <property type="match status" value="1"/>
</dbReference>
<dbReference type="Pfam" id="PF02771">
    <property type="entry name" value="Acyl-CoA_dh_N"/>
    <property type="match status" value="1"/>
</dbReference>
<organism evidence="9 10">
    <name type="scientific">Caldimonas caldifontis</name>
    <dbReference type="NCBI Taxonomy" id="1452508"/>
    <lineage>
        <taxon>Bacteria</taxon>
        <taxon>Pseudomonadati</taxon>
        <taxon>Pseudomonadota</taxon>
        <taxon>Betaproteobacteria</taxon>
        <taxon>Burkholderiales</taxon>
        <taxon>Sphaerotilaceae</taxon>
        <taxon>Caldimonas</taxon>
    </lineage>
</organism>
<dbReference type="SUPFAM" id="SSF56645">
    <property type="entry name" value="Acyl-CoA dehydrogenase NM domain-like"/>
    <property type="match status" value="1"/>
</dbReference>
<protein>
    <submittedName>
        <fullName evidence="9">Acyl-CoA dehydrogenase</fullName>
    </submittedName>
</protein>
<reference evidence="9 10" key="1">
    <citation type="submission" date="2018-02" db="EMBL/GenBank/DDBJ databases">
        <title>Reclassifiation of [Polyangium] brachysporum DSM 7029 as Guopingzhaonella breviflexa gen. nov., sp. nov., a member of the family Comamonadaceae.</title>
        <authorList>
            <person name="Tang B."/>
        </authorList>
    </citation>
    <scope>NUCLEOTIDE SEQUENCE [LARGE SCALE GENOMIC DNA]</scope>
    <source>
        <strain evidence="9 10">BCRC 80649</strain>
    </source>
</reference>
<dbReference type="GO" id="GO:0003995">
    <property type="term" value="F:acyl-CoA dehydrogenase activity"/>
    <property type="evidence" value="ECO:0007669"/>
    <property type="project" value="TreeGrafter"/>
</dbReference>
<dbReference type="InterPro" id="IPR009075">
    <property type="entry name" value="AcylCo_DH/oxidase_C"/>
</dbReference>
<evidence type="ECO:0000256" key="1">
    <source>
        <dbReference type="ARBA" id="ARBA00001974"/>
    </source>
</evidence>
<gene>
    <name evidence="9" type="ORF">C1704_01045</name>
</gene>
<dbReference type="InterPro" id="IPR037069">
    <property type="entry name" value="AcylCoA_DH/ox_N_sf"/>
</dbReference>
<proteinExistence type="inferred from homology"/>
<dbReference type="PANTHER" id="PTHR43884">
    <property type="entry name" value="ACYL-COA DEHYDROGENASE"/>
    <property type="match status" value="1"/>
</dbReference>
<evidence type="ECO:0000256" key="5">
    <source>
        <dbReference type="ARBA" id="ARBA00023002"/>
    </source>
</evidence>
<evidence type="ECO:0000256" key="4">
    <source>
        <dbReference type="ARBA" id="ARBA00022827"/>
    </source>
</evidence>
<dbReference type="PANTHER" id="PTHR43884:SF20">
    <property type="entry name" value="ACYL-COA DEHYDROGENASE FADE28"/>
    <property type="match status" value="1"/>
</dbReference>
<name>A0A2S5SZH3_9BURK</name>
<dbReference type="Proteomes" id="UP000238605">
    <property type="component" value="Unassembled WGS sequence"/>
</dbReference>
<dbReference type="CDD" id="cd00567">
    <property type="entry name" value="ACAD"/>
    <property type="match status" value="1"/>
</dbReference>
<dbReference type="InterPro" id="IPR006091">
    <property type="entry name" value="Acyl-CoA_Oxase/DH_mid-dom"/>
</dbReference>
<comment type="cofactor">
    <cofactor evidence="1">
        <name>FAD</name>
        <dbReference type="ChEBI" id="CHEBI:57692"/>
    </cofactor>
</comment>
<evidence type="ECO:0000256" key="2">
    <source>
        <dbReference type="ARBA" id="ARBA00009347"/>
    </source>
</evidence>
<dbReference type="InterPro" id="IPR036250">
    <property type="entry name" value="AcylCo_DH-like_C"/>
</dbReference>
<dbReference type="EMBL" id="PSNX01000001">
    <property type="protein sequence ID" value="PPE68092.1"/>
    <property type="molecule type" value="Genomic_DNA"/>
</dbReference>
<comment type="caution">
    <text evidence="9">The sequence shown here is derived from an EMBL/GenBank/DDBJ whole genome shotgun (WGS) entry which is preliminary data.</text>
</comment>
<feature type="domain" description="Acyl-CoA oxidase/dehydrogenase middle" evidence="7">
    <location>
        <begin position="126"/>
        <end position="210"/>
    </location>
</feature>
<feature type="domain" description="Acyl-CoA dehydrogenase/oxidase C-terminal" evidence="6">
    <location>
        <begin position="224"/>
        <end position="372"/>
    </location>
</feature>
<dbReference type="RefSeq" id="WP_104300106.1">
    <property type="nucleotide sequence ID" value="NZ_PSNX01000001.1"/>
</dbReference>